<evidence type="ECO:0000259" key="1">
    <source>
        <dbReference type="Pfam" id="PF04993"/>
    </source>
</evidence>
<proteinExistence type="predicted"/>
<keyword evidence="3" id="KW-1185">Reference proteome</keyword>
<comment type="caution">
    <text evidence="2">The sequence shown here is derived from an EMBL/GenBank/DDBJ whole genome shotgun (WGS) entry which is preliminary data.</text>
</comment>
<dbReference type="RefSeq" id="WP_284342694.1">
    <property type="nucleotide sequence ID" value="NZ_BSNS01000023.1"/>
</dbReference>
<dbReference type="InterPro" id="IPR007076">
    <property type="entry name" value="TfoX_N"/>
</dbReference>
<dbReference type="SUPFAM" id="SSF159894">
    <property type="entry name" value="YgaC/TfoX-N like"/>
    <property type="match status" value="1"/>
</dbReference>
<name>A0ABQ5WB21_9HYPH</name>
<feature type="domain" description="TfoX N-terminal" evidence="1">
    <location>
        <begin position="20"/>
        <end position="101"/>
    </location>
</feature>
<evidence type="ECO:0000313" key="3">
    <source>
        <dbReference type="Proteomes" id="UP001156691"/>
    </source>
</evidence>
<dbReference type="EMBL" id="BSNS01000023">
    <property type="protein sequence ID" value="GLQ57302.1"/>
    <property type="molecule type" value="Genomic_DNA"/>
</dbReference>
<reference evidence="3" key="1">
    <citation type="journal article" date="2019" name="Int. J. Syst. Evol. Microbiol.">
        <title>The Global Catalogue of Microorganisms (GCM) 10K type strain sequencing project: providing services to taxonomists for standard genome sequencing and annotation.</title>
        <authorList>
            <consortium name="The Broad Institute Genomics Platform"/>
            <consortium name="The Broad Institute Genome Sequencing Center for Infectious Disease"/>
            <person name="Wu L."/>
            <person name="Ma J."/>
        </authorList>
    </citation>
    <scope>NUCLEOTIDE SEQUENCE [LARGE SCALE GENOMIC DNA]</scope>
    <source>
        <strain evidence="3">NBRC 112416</strain>
    </source>
</reference>
<protein>
    <recommendedName>
        <fullName evidence="1">TfoX N-terminal domain-containing protein</fullName>
    </recommendedName>
</protein>
<evidence type="ECO:0000313" key="2">
    <source>
        <dbReference type="EMBL" id="GLQ57302.1"/>
    </source>
</evidence>
<gene>
    <name evidence="2" type="ORF">GCM10010862_45610</name>
</gene>
<accession>A0ABQ5WB21</accession>
<dbReference type="Proteomes" id="UP001156691">
    <property type="component" value="Unassembled WGS sequence"/>
</dbReference>
<sequence length="109" mass="11607">MAYDQATAERVQKSLLGRDFAERKMMGALCFMARGHMFAGVMGEALMVRVGSDAYEAALTKPHVRPMLMGTRPATGFVLVDPAGFASDAALAGWVQRGLEFVAGLPAKG</sequence>
<dbReference type="Gene3D" id="3.30.1460.30">
    <property type="entry name" value="YgaC/TfoX-N like chaperone"/>
    <property type="match status" value="1"/>
</dbReference>
<organism evidence="2 3">
    <name type="scientific">Devosia nitrariae</name>
    <dbReference type="NCBI Taxonomy" id="2071872"/>
    <lineage>
        <taxon>Bacteria</taxon>
        <taxon>Pseudomonadati</taxon>
        <taxon>Pseudomonadota</taxon>
        <taxon>Alphaproteobacteria</taxon>
        <taxon>Hyphomicrobiales</taxon>
        <taxon>Devosiaceae</taxon>
        <taxon>Devosia</taxon>
    </lineage>
</organism>
<dbReference type="Pfam" id="PF04993">
    <property type="entry name" value="TfoX_N"/>
    <property type="match status" value="1"/>
</dbReference>